<keyword evidence="1" id="KW-1133">Transmembrane helix</keyword>
<dbReference type="RefSeq" id="WP_089995328.1">
    <property type="nucleotide sequence ID" value="NZ_FOIZ01000002.1"/>
</dbReference>
<protein>
    <submittedName>
        <fullName evidence="2">Uncharacterized protein</fullName>
    </submittedName>
</protein>
<evidence type="ECO:0000256" key="1">
    <source>
        <dbReference type="SAM" id="Phobius"/>
    </source>
</evidence>
<dbReference type="Proteomes" id="UP000199167">
    <property type="component" value="Unassembled WGS sequence"/>
</dbReference>
<keyword evidence="1" id="KW-0472">Membrane</keyword>
<proteinExistence type="predicted"/>
<name>A0A1I0RDT5_9RHOB</name>
<gene>
    <name evidence="2" type="ORF">SAMN04488515_2534</name>
</gene>
<feature type="transmembrane region" description="Helical" evidence="1">
    <location>
        <begin position="12"/>
        <end position="34"/>
    </location>
</feature>
<keyword evidence="1" id="KW-0812">Transmembrane</keyword>
<dbReference type="AlphaFoldDB" id="A0A1I0RDT5"/>
<dbReference type="EMBL" id="FOIZ01000002">
    <property type="protein sequence ID" value="SEW38958.1"/>
    <property type="molecule type" value="Genomic_DNA"/>
</dbReference>
<evidence type="ECO:0000313" key="3">
    <source>
        <dbReference type="Proteomes" id="UP000199167"/>
    </source>
</evidence>
<reference evidence="2 3" key="1">
    <citation type="submission" date="2016-10" db="EMBL/GenBank/DDBJ databases">
        <authorList>
            <person name="de Groot N.N."/>
        </authorList>
    </citation>
    <scope>NUCLEOTIDE SEQUENCE [LARGE SCALE GENOMIC DNA]</scope>
    <source>
        <strain evidence="2 3">DSM 17925</strain>
    </source>
</reference>
<organism evidence="2 3">
    <name type="scientific">Cognatiyoonia koreensis</name>
    <dbReference type="NCBI Taxonomy" id="364200"/>
    <lineage>
        <taxon>Bacteria</taxon>
        <taxon>Pseudomonadati</taxon>
        <taxon>Pseudomonadota</taxon>
        <taxon>Alphaproteobacteria</taxon>
        <taxon>Rhodobacterales</taxon>
        <taxon>Paracoccaceae</taxon>
        <taxon>Cognatiyoonia</taxon>
    </lineage>
</organism>
<accession>A0A1I0RDT5</accession>
<dbReference type="STRING" id="364200.SAMN04488515_2534"/>
<evidence type="ECO:0000313" key="2">
    <source>
        <dbReference type="EMBL" id="SEW38958.1"/>
    </source>
</evidence>
<sequence length="172" mass="18987">MASFIRPEVKAIAWRWREVIAAELIFVLGIWWALASTGAIKWIGWVLVVASFGLLIAGILRGRFRQSGMGPGVVKILERRVGYFGPLTGGAIDLDEAAMLELEPNAKPAPHWILSDTRGQVVEIPVNADGAEALYDAFASLPGINMQVTVDVLSRTSTERVVIWQKERRLLH</sequence>
<dbReference type="OrthoDB" id="7851333at2"/>
<feature type="transmembrane region" description="Helical" evidence="1">
    <location>
        <begin position="40"/>
        <end position="60"/>
    </location>
</feature>
<keyword evidence="3" id="KW-1185">Reference proteome</keyword>